<evidence type="ECO:0000259" key="6">
    <source>
        <dbReference type="SMART" id="SM00993"/>
    </source>
</evidence>
<evidence type="ECO:0000256" key="1">
    <source>
        <dbReference type="ARBA" id="ARBA00004123"/>
    </source>
</evidence>
<dbReference type="OrthoDB" id="49520at2759"/>
<dbReference type="InterPro" id="IPR013272">
    <property type="entry name" value="Vps72/YL1_C"/>
</dbReference>
<keyword evidence="8" id="KW-1185">Reference proteome</keyword>
<evidence type="ECO:0000313" key="8">
    <source>
        <dbReference type="Proteomes" id="UP000039865"/>
    </source>
</evidence>
<feature type="region of interest" description="Disordered" evidence="5">
    <location>
        <begin position="1"/>
        <end position="37"/>
    </location>
</feature>
<keyword evidence="2" id="KW-0805">Transcription regulation</keyword>
<dbReference type="Pfam" id="PF08265">
    <property type="entry name" value="YL1_C"/>
    <property type="match status" value="1"/>
</dbReference>
<dbReference type="SMART" id="SM00993">
    <property type="entry name" value="YL1_C"/>
    <property type="match status" value="1"/>
</dbReference>
<name>A0A078A4W1_STYLE</name>
<accession>A0A078A4W1</accession>
<proteinExistence type="predicted"/>
<protein>
    <recommendedName>
        <fullName evidence="6">Vps72/YL1 C-terminal domain-containing protein</fullName>
    </recommendedName>
</protein>
<evidence type="ECO:0000256" key="5">
    <source>
        <dbReference type="SAM" id="MobiDB-lite"/>
    </source>
</evidence>
<organism evidence="7 8">
    <name type="scientific">Stylonychia lemnae</name>
    <name type="common">Ciliate</name>
    <dbReference type="NCBI Taxonomy" id="5949"/>
    <lineage>
        <taxon>Eukaryota</taxon>
        <taxon>Sar</taxon>
        <taxon>Alveolata</taxon>
        <taxon>Ciliophora</taxon>
        <taxon>Intramacronucleata</taxon>
        <taxon>Spirotrichea</taxon>
        <taxon>Stichotrichia</taxon>
        <taxon>Sporadotrichida</taxon>
        <taxon>Oxytrichidae</taxon>
        <taxon>Stylonychinae</taxon>
        <taxon>Stylonychia</taxon>
    </lineage>
</organism>
<evidence type="ECO:0000256" key="2">
    <source>
        <dbReference type="ARBA" id="ARBA00023015"/>
    </source>
</evidence>
<evidence type="ECO:0000313" key="7">
    <source>
        <dbReference type="EMBL" id="CDW76879.1"/>
    </source>
</evidence>
<dbReference type="InParanoid" id="A0A078A4W1"/>
<sequence length="208" mass="23520">MPPGRRGRRGSGFAGVPAGRGQPIQTNLLGKRRGGPDGQDIIDNVEVFGIIGDDDFNIKQHASTGVVEKQHKRQYENQSSFANFMVKKGAIIDQLLEEKSEFIFKSPEWLEKKEKQKRFTAKHTKNLKQICGIDQFGEQLGSYQSIDGGISVKKPNKYCDFTGFHTNYQDPKTSLRYYNIDFYQVVRGLPEGAKNDHLAIRKANVVLR</sequence>
<gene>
    <name evidence="7" type="primary">Contig10519.g11230</name>
    <name evidence="7" type="ORF">STYLEM_5844</name>
</gene>
<evidence type="ECO:0000256" key="3">
    <source>
        <dbReference type="ARBA" id="ARBA00023163"/>
    </source>
</evidence>
<dbReference type="PANTHER" id="PTHR31200">
    <property type="entry name" value="INO80 COMPLEX SUBUNIT C"/>
    <property type="match status" value="1"/>
</dbReference>
<dbReference type="InterPro" id="IPR029525">
    <property type="entry name" value="INO80C/Ies6"/>
</dbReference>
<dbReference type="PANTHER" id="PTHR31200:SF1">
    <property type="entry name" value="INO80 COMPLEX SUBUNIT C"/>
    <property type="match status" value="1"/>
</dbReference>
<feature type="domain" description="Vps72/YL1 C-terminal" evidence="6">
    <location>
        <begin position="157"/>
        <end position="186"/>
    </location>
</feature>
<comment type="subcellular location">
    <subcellularLocation>
        <location evidence="1">Nucleus</location>
    </subcellularLocation>
</comment>
<dbReference type="AlphaFoldDB" id="A0A078A4W1"/>
<dbReference type="EMBL" id="CCKQ01005629">
    <property type="protein sequence ID" value="CDW76879.1"/>
    <property type="molecule type" value="Genomic_DNA"/>
</dbReference>
<reference evidence="7 8" key="1">
    <citation type="submission" date="2014-06" db="EMBL/GenBank/DDBJ databases">
        <authorList>
            <person name="Swart Estienne"/>
        </authorList>
    </citation>
    <scope>NUCLEOTIDE SEQUENCE [LARGE SCALE GENOMIC DNA]</scope>
    <source>
        <strain evidence="7 8">130c</strain>
    </source>
</reference>
<dbReference type="GO" id="GO:0031011">
    <property type="term" value="C:Ino80 complex"/>
    <property type="evidence" value="ECO:0007669"/>
    <property type="project" value="InterPro"/>
</dbReference>
<evidence type="ECO:0000256" key="4">
    <source>
        <dbReference type="ARBA" id="ARBA00023242"/>
    </source>
</evidence>
<keyword evidence="3" id="KW-0804">Transcription</keyword>
<dbReference type="Proteomes" id="UP000039865">
    <property type="component" value="Unassembled WGS sequence"/>
</dbReference>
<dbReference type="GO" id="GO:0006338">
    <property type="term" value="P:chromatin remodeling"/>
    <property type="evidence" value="ECO:0007669"/>
    <property type="project" value="InterPro"/>
</dbReference>
<keyword evidence="4" id="KW-0539">Nucleus</keyword>